<evidence type="ECO:0000313" key="2">
    <source>
        <dbReference type="EMBL" id="MBB5271288.1"/>
    </source>
</evidence>
<dbReference type="RefSeq" id="WP_183965414.1">
    <property type="nucleotide sequence ID" value="NZ_BAABEW010000017.1"/>
</dbReference>
<evidence type="ECO:0000313" key="3">
    <source>
        <dbReference type="Proteomes" id="UP000532440"/>
    </source>
</evidence>
<dbReference type="InterPro" id="IPR035093">
    <property type="entry name" value="RelE/ParE_toxin_dom_sf"/>
</dbReference>
<organism evidence="2 3">
    <name type="scientific">Quisquiliibacterium transsilvanicum</name>
    <dbReference type="NCBI Taxonomy" id="1549638"/>
    <lineage>
        <taxon>Bacteria</taxon>
        <taxon>Pseudomonadati</taxon>
        <taxon>Pseudomonadota</taxon>
        <taxon>Betaproteobacteria</taxon>
        <taxon>Burkholderiales</taxon>
        <taxon>Burkholderiaceae</taxon>
        <taxon>Quisquiliibacterium</taxon>
    </lineage>
</organism>
<name>A0A7W8M7Z4_9BURK</name>
<comment type="caution">
    <text evidence="2">The sequence shown here is derived from an EMBL/GenBank/DDBJ whole genome shotgun (WGS) entry which is preliminary data.</text>
</comment>
<dbReference type="Proteomes" id="UP000532440">
    <property type="component" value="Unassembled WGS sequence"/>
</dbReference>
<keyword evidence="1" id="KW-1277">Toxin-antitoxin system</keyword>
<protein>
    <submittedName>
        <fullName evidence="2">Plasmid stabilization system protein ParE</fullName>
    </submittedName>
</protein>
<sequence>MSRFTIGVLPQAEAEIREAFVWYAERSAIAADAFRTEVLSAIDKLADSADMLPADEENLRRYVLRHFPFTVHYELNGLDVIVLAVAHQRRRPGYWHDR</sequence>
<proteinExistence type="predicted"/>
<dbReference type="InterPro" id="IPR007712">
    <property type="entry name" value="RelE/ParE_toxin"/>
</dbReference>
<dbReference type="EMBL" id="JACHGB010000002">
    <property type="protein sequence ID" value="MBB5271288.1"/>
    <property type="molecule type" value="Genomic_DNA"/>
</dbReference>
<accession>A0A7W8M7Z4</accession>
<gene>
    <name evidence="2" type="ORF">HNQ70_001292</name>
</gene>
<dbReference type="AlphaFoldDB" id="A0A7W8M7Z4"/>
<dbReference type="Gene3D" id="3.30.2310.20">
    <property type="entry name" value="RelE-like"/>
    <property type="match status" value="1"/>
</dbReference>
<evidence type="ECO:0000256" key="1">
    <source>
        <dbReference type="ARBA" id="ARBA00022649"/>
    </source>
</evidence>
<reference evidence="2 3" key="1">
    <citation type="submission" date="2020-08" db="EMBL/GenBank/DDBJ databases">
        <title>Genomic Encyclopedia of Type Strains, Phase IV (KMG-IV): sequencing the most valuable type-strain genomes for metagenomic binning, comparative biology and taxonomic classification.</title>
        <authorList>
            <person name="Goeker M."/>
        </authorList>
    </citation>
    <scope>NUCLEOTIDE SEQUENCE [LARGE SCALE GENOMIC DNA]</scope>
    <source>
        <strain evidence="2 3">DSM 29781</strain>
    </source>
</reference>
<keyword evidence="3" id="KW-1185">Reference proteome</keyword>
<dbReference type="Pfam" id="PF05016">
    <property type="entry name" value="ParE_toxin"/>
    <property type="match status" value="1"/>
</dbReference>